<proteinExistence type="predicted"/>
<evidence type="ECO:0000313" key="2">
    <source>
        <dbReference type="Proteomes" id="UP001652442"/>
    </source>
</evidence>
<dbReference type="RefSeq" id="WP_158425666.1">
    <property type="nucleotide sequence ID" value="NZ_JAOQJQ010000005.1"/>
</dbReference>
<dbReference type="EMBL" id="JAOQJQ010000005">
    <property type="protein sequence ID" value="MCU6763009.1"/>
    <property type="molecule type" value="Genomic_DNA"/>
</dbReference>
<comment type="caution">
    <text evidence="1">The sequence shown here is derived from an EMBL/GenBank/DDBJ whole genome shotgun (WGS) entry which is preliminary data.</text>
</comment>
<keyword evidence="2" id="KW-1185">Reference proteome</keyword>
<reference evidence="1 2" key="1">
    <citation type="journal article" date="2021" name="ISME Commun">
        <title>Automated analysis of genomic sequences facilitates high-throughput and comprehensive description of bacteria.</title>
        <authorList>
            <person name="Hitch T.C.A."/>
        </authorList>
    </citation>
    <scope>NUCLEOTIDE SEQUENCE [LARGE SCALE GENOMIC DNA]</scope>
    <source>
        <strain evidence="1 2">Sanger_109</strain>
    </source>
</reference>
<sequence>MGLKIIHEPGVYMDCTPMHGKWCDIDLVGKDVGYAQVGIISSGKSHILFQYKNKRGIVPKAYIKQLREVRMTEWKRKRQQPLIIEDWDDTINPYEMFLGKKCDIHVHQTRLFEASPGYFKAEIMYVGENMIKFRENSQVYSLNEFSICGMMES</sequence>
<dbReference type="Proteomes" id="UP001652442">
    <property type="component" value="Unassembled WGS sequence"/>
</dbReference>
<gene>
    <name evidence="1" type="ORF">OCV88_11835</name>
</gene>
<organism evidence="1 2">
    <name type="scientific">Brotonthovivens ammoniilytica</name>
    <dbReference type="NCBI Taxonomy" id="2981725"/>
    <lineage>
        <taxon>Bacteria</taxon>
        <taxon>Bacillati</taxon>
        <taxon>Bacillota</taxon>
        <taxon>Clostridia</taxon>
        <taxon>Lachnospirales</taxon>
        <taxon>Lachnospiraceae</taxon>
        <taxon>Brotonthovivens</taxon>
    </lineage>
</organism>
<name>A0ABT2TLC5_9FIRM</name>
<protein>
    <submittedName>
        <fullName evidence="1">Uncharacterized protein</fullName>
    </submittedName>
</protein>
<evidence type="ECO:0000313" key="1">
    <source>
        <dbReference type="EMBL" id="MCU6763009.1"/>
    </source>
</evidence>
<accession>A0ABT2TLC5</accession>